<evidence type="ECO:0000259" key="6">
    <source>
        <dbReference type="PROSITE" id="PS50893"/>
    </source>
</evidence>
<evidence type="ECO:0000256" key="3">
    <source>
        <dbReference type="ARBA" id="ARBA00022741"/>
    </source>
</evidence>
<dbReference type="Gene3D" id="3.40.50.300">
    <property type="entry name" value="P-loop containing nucleotide triphosphate hydrolases"/>
    <property type="match status" value="1"/>
</dbReference>
<reference evidence="7 8" key="1">
    <citation type="submission" date="2020-07" db="EMBL/GenBank/DDBJ databases">
        <title>Genome of Haloechinothrix sp.</title>
        <authorList>
            <person name="Tang S.-K."/>
            <person name="Yang L."/>
            <person name="Zhu W.-Y."/>
        </authorList>
    </citation>
    <scope>NUCLEOTIDE SEQUENCE [LARGE SCALE GENOMIC DNA]</scope>
    <source>
        <strain evidence="7 8">YIM 98757</strain>
    </source>
</reference>
<feature type="domain" description="ABC transporter" evidence="6">
    <location>
        <begin position="2"/>
        <end position="230"/>
    </location>
</feature>
<dbReference type="RefSeq" id="WP_180893275.1">
    <property type="nucleotide sequence ID" value="NZ_JACCKD010000004.1"/>
</dbReference>
<comment type="similarity">
    <text evidence="1">Belongs to the ABC transporter superfamily.</text>
</comment>
<dbReference type="EMBL" id="JACCKD010000004">
    <property type="protein sequence ID" value="MBA0126452.1"/>
    <property type="molecule type" value="Genomic_DNA"/>
</dbReference>
<dbReference type="InterPro" id="IPR017871">
    <property type="entry name" value="ABC_transporter-like_CS"/>
</dbReference>
<dbReference type="InterPro" id="IPR003439">
    <property type="entry name" value="ABC_transporter-like_ATP-bd"/>
</dbReference>
<sequence>MLTIESLSAGYGEAQVLREVSLNVTEGEVVTLVGRNGAGKTTLLRCLMGLHRQQTGRIEFLGRDLGRIPTHHRARSGLGWVPDDRGIYATLSVTEHLTLARPTGPDPWPLSRIYDTFPVLHERRRFPGTRLSGGEQQMLAMARVLRMGARMLVCDEPTEGLAPLLVQRIGDIIRDVKAHGHTVLLVEQNVHFAASVADRHYLLAEGGIAEELDNTEVRRRESELLAYLGI</sequence>
<comment type="caution">
    <text evidence="7">The sequence shown here is derived from an EMBL/GenBank/DDBJ whole genome shotgun (WGS) entry which is preliminary data.</text>
</comment>
<evidence type="ECO:0000256" key="2">
    <source>
        <dbReference type="ARBA" id="ARBA00022448"/>
    </source>
</evidence>
<keyword evidence="5" id="KW-0029">Amino-acid transport</keyword>
<dbReference type="InterPro" id="IPR052156">
    <property type="entry name" value="BCAA_Transport_ATP-bd_LivF"/>
</dbReference>
<dbReference type="PANTHER" id="PTHR43820:SF4">
    <property type="entry name" value="HIGH-AFFINITY BRANCHED-CHAIN AMINO ACID TRANSPORT ATP-BINDING PROTEIN LIVF"/>
    <property type="match status" value="1"/>
</dbReference>
<dbReference type="PROSITE" id="PS50893">
    <property type="entry name" value="ABC_TRANSPORTER_2"/>
    <property type="match status" value="1"/>
</dbReference>
<dbReference type="InterPro" id="IPR003593">
    <property type="entry name" value="AAA+_ATPase"/>
</dbReference>
<dbReference type="Proteomes" id="UP000582974">
    <property type="component" value="Unassembled WGS sequence"/>
</dbReference>
<dbReference type="AlphaFoldDB" id="A0A838AB23"/>
<keyword evidence="3" id="KW-0547">Nucleotide-binding</keyword>
<accession>A0A838AB23</accession>
<dbReference type="PROSITE" id="PS00211">
    <property type="entry name" value="ABC_TRANSPORTER_1"/>
    <property type="match status" value="1"/>
</dbReference>
<evidence type="ECO:0000256" key="5">
    <source>
        <dbReference type="ARBA" id="ARBA00022970"/>
    </source>
</evidence>
<dbReference type="GO" id="GO:0015658">
    <property type="term" value="F:branched-chain amino acid transmembrane transporter activity"/>
    <property type="evidence" value="ECO:0007669"/>
    <property type="project" value="TreeGrafter"/>
</dbReference>
<dbReference type="PANTHER" id="PTHR43820">
    <property type="entry name" value="HIGH-AFFINITY BRANCHED-CHAIN AMINO ACID TRANSPORT ATP-BINDING PROTEIN LIVF"/>
    <property type="match status" value="1"/>
</dbReference>
<organism evidence="7 8">
    <name type="scientific">Haloechinothrix aidingensis</name>
    <dbReference type="NCBI Taxonomy" id="2752311"/>
    <lineage>
        <taxon>Bacteria</taxon>
        <taxon>Bacillati</taxon>
        <taxon>Actinomycetota</taxon>
        <taxon>Actinomycetes</taxon>
        <taxon>Pseudonocardiales</taxon>
        <taxon>Pseudonocardiaceae</taxon>
        <taxon>Haloechinothrix</taxon>
    </lineage>
</organism>
<evidence type="ECO:0000313" key="8">
    <source>
        <dbReference type="Proteomes" id="UP000582974"/>
    </source>
</evidence>
<keyword evidence="8" id="KW-1185">Reference proteome</keyword>
<proteinExistence type="inferred from homology"/>
<dbReference type="CDD" id="cd03224">
    <property type="entry name" value="ABC_TM1139_LivF_branched"/>
    <property type="match status" value="1"/>
</dbReference>
<dbReference type="InterPro" id="IPR027417">
    <property type="entry name" value="P-loop_NTPase"/>
</dbReference>
<evidence type="ECO:0000256" key="1">
    <source>
        <dbReference type="ARBA" id="ARBA00005417"/>
    </source>
</evidence>
<dbReference type="GO" id="GO:0005524">
    <property type="term" value="F:ATP binding"/>
    <property type="evidence" value="ECO:0007669"/>
    <property type="project" value="UniProtKB-KW"/>
</dbReference>
<dbReference type="GO" id="GO:0016887">
    <property type="term" value="F:ATP hydrolysis activity"/>
    <property type="evidence" value="ECO:0007669"/>
    <property type="project" value="InterPro"/>
</dbReference>
<dbReference type="SMART" id="SM00382">
    <property type="entry name" value="AAA"/>
    <property type="match status" value="1"/>
</dbReference>
<gene>
    <name evidence="7" type="ORF">H0B56_12955</name>
</gene>
<name>A0A838AB23_9PSEU</name>
<evidence type="ECO:0000256" key="4">
    <source>
        <dbReference type="ARBA" id="ARBA00022840"/>
    </source>
</evidence>
<dbReference type="Pfam" id="PF00005">
    <property type="entry name" value="ABC_tran"/>
    <property type="match status" value="1"/>
</dbReference>
<evidence type="ECO:0000313" key="7">
    <source>
        <dbReference type="EMBL" id="MBA0126452.1"/>
    </source>
</evidence>
<dbReference type="GO" id="GO:0015807">
    <property type="term" value="P:L-amino acid transport"/>
    <property type="evidence" value="ECO:0007669"/>
    <property type="project" value="TreeGrafter"/>
</dbReference>
<keyword evidence="2" id="KW-0813">Transport</keyword>
<protein>
    <submittedName>
        <fullName evidence="7">ABC transporter ATP-binding protein</fullName>
    </submittedName>
</protein>
<dbReference type="SUPFAM" id="SSF52540">
    <property type="entry name" value="P-loop containing nucleoside triphosphate hydrolases"/>
    <property type="match status" value="1"/>
</dbReference>
<keyword evidence="4 7" id="KW-0067">ATP-binding</keyword>